<evidence type="ECO:0000313" key="2">
    <source>
        <dbReference type="Proteomes" id="UP000321353"/>
    </source>
</evidence>
<evidence type="ECO:0000313" key="1">
    <source>
        <dbReference type="EMBL" id="QEG02631.1"/>
    </source>
</evidence>
<proteinExistence type="predicted"/>
<accession>A0A5B9MQU8</accession>
<dbReference type="AlphaFoldDB" id="A0A5B9MQU8"/>
<keyword evidence="2" id="KW-1185">Reference proteome</keyword>
<dbReference type="RefSeq" id="WP_147871542.1">
    <property type="nucleotide sequence ID" value="NZ_CP036264.1"/>
</dbReference>
<dbReference type="EMBL" id="CP036264">
    <property type="protein sequence ID" value="QEG02631.1"/>
    <property type="molecule type" value="Genomic_DNA"/>
</dbReference>
<organism evidence="1 2">
    <name type="scientific">Stieleria maiorica</name>
    <dbReference type="NCBI Taxonomy" id="2795974"/>
    <lineage>
        <taxon>Bacteria</taxon>
        <taxon>Pseudomonadati</taxon>
        <taxon>Planctomycetota</taxon>
        <taxon>Planctomycetia</taxon>
        <taxon>Pirellulales</taxon>
        <taxon>Pirellulaceae</taxon>
        <taxon>Stieleria</taxon>
    </lineage>
</organism>
<protein>
    <submittedName>
        <fullName evidence="1">Uncharacterized protein</fullName>
    </submittedName>
</protein>
<name>A0A5B9MQU8_9BACT</name>
<reference evidence="1 2" key="1">
    <citation type="submission" date="2019-02" db="EMBL/GenBank/DDBJ databases">
        <title>Planctomycetal bacteria perform biofilm scaping via a novel small molecule.</title>
        <authorList>
            <person name="Jeske O."/>
            <person name="Boedeker C."/>
            <person name="Wiegand S."/>
            <person name="Breitling P."/>
            <person name="Kallscheuer N."/>
            <person name="Jogler M."/>
            <person name="Rohde M."/>
            <person name="Petersen J."/>
            <person name="Medema M.H."/>
            <person name="Surup F."/>
            <person name="Jogler C."/>
        </authorList>
    </citation>
    <scope>NUCLEOTIDE SEQUENCE [LARGE SCALE GENOMIC DNA]</scope>
    <source>
        <strain evidence="1 2">Mal15</strain>
    </source>
</reference>
<dbReference type="Proteomes" id="UP000321353">
    <property type="component" value="Chromosome"/>
</dbReference>
<dbReference type="KEGG" id="smam:Mal15_67520"/>
<gene>
    <name evidence="1" type="ORF">Mal15_67520</name>
</gene>
<sequence length="74" mass="8187">MSEYQWVEFRAVDAPLDDAAIQGRNRPAYQRAAEELSVLARACGKSMAIAKVESIRAKFPTRNALSSELKKAGF</sequence>